<dbReference type="GO" id="GO:0005886">
    <property type="term" value="C:plasma membrane"/>
    <property type="evidence" value="ECO:0007669"/>
    <property type="project" value="UniProtKB-SubCell"/>
</dbReference>
<dbReference type="InterPro" id="IPR004960">
    <property type="entry name" value="LipA_acyltrans"/>
</dbReference>
<keyword evidence="2" id="KW-1003">Cell membrane</keyword>
<dbReference type="RefSeq" id="WP_181879282.1">
    <property type="nucleotide sequence ID" value="NZ_CAXYJE010000001.1"/>
</dbReference>
<comment type="subcellular location">
    <subcellularLocation>
        <location evidence="1">Cell inner membrane</location>
    </subcellularLocation>
</comment>
<dbReference type="Pfam" id="PF03279">
    <property type="entry name" value="Lip_A_acyltrans"/>
    <property type="match status" value="1"/>
</dbReference>
<evidence type="ECO:0000313" key="7">
    <source>
        <dbReference type="EMBL" id="STX40268.1"/>
    </source>
</evidence>
<protein>
    <submittedName>
        <fullName evidence="7">Lipid A biosynthesis acyltransferase</fullName>
        <ecNumber evidence="7">2.3.1.-</ecNumber>
    </submittedName>
</protein>
<dbReference type="Proteomes" id="UP000254677">
    <property type="component" value="Unassembled WGS sequence"/>
</dbReference>
<keyword evidence="5" id="KW-0472">Membrane</keyword>
<evidence type="ECO:0000256" key="1">
    <source>
        <dbReference type="ARBA" id="ARBA00004533"/>
    </source>
</evidence>
<gene>
    <name evidence="7" type="primary">waaM_1</name>
    <name evidence="7" type="ORF">NCTC13292_00012</name>
</gene>
<reference evidence="7 8" key="1">
    <citation type="submission" date="2018-06" db="EMBL/GenBank/DDBJ databases">
        <authorList>
            <consortium name="Pathogen Informatics"/>
            <person name="Doyle S."/>
        </authorList>
    </citation>
    <scope>NUCLEOTIDE SEQUENCE [LARGE SCALE GENOMIC DNA]</scope>
    <source>
        <strain evidence="7 8">NCTC13292</strain>
    </source>
</reference>
<evidence type="ECO:0000256" key="5">
    <source>
        <dbReference type="ARBA" id="ARBA00023136"/>
    </source>
</evidence>
<dbReference type="CDD" id="cd07984">
    <property type="entry name" value="LPLAT_LABLAT-like"/>
    <property type="match status" value="1"/>
</dbReference>
<evidence type="ECO:0000256" key="3">
    <source>
        <dbReference type="ARBA" id="ARBA00022519"/>
    </source>
</evidence>
<proteinExistence type="predicted"/>
<keyword evidence="6 7" id="KW-0012">Acyltransferase</keyword>
<dbReference type="GO" id="GO:0009247">
    <property type="term" value="P:glycolipid biosynthetic process"/>
    <property type="evidence" value="ECO:0007669"/>
    <property type="project" value="UniProtKB-ARBA"/>
</dbReference>
<organism evidence="7 8">
    <name type="scientific">Legionella donaldsonii</name>
    <dbReference type="NCBI Taxonomy" id="45060"/>
    <lineage>
        <taxon>Bacteria</taxon>
        <taxon>Pseudomonadati</taxon>
        <taxon>Pseudomonadota</taxon>
        <taxon>Gammaproteobacteria</taxon>
        <taxon>Legionellales</taxon>
        <taxon>Legionellaceae</taxon>
        <taxon>Legionella</taxon>
    </lineage>
</organism>
<evidence type="ECO:0000256" key="4">
    <source>
        <dbReference type="ARBA" id="ARBA00022679"/>
    </source>
</evidence>
<accession>A0A378IYT6</accession>
<evidence type="ECO:0000256" key="6">
    <source>
        <dbReference type="ARBA" id="ARBA00023315"/>
    </source>
</evidence>
<evidence type="ECO:0000256" key="2">
    <source>
        <dbReference type="ARBA" id="ARBA00022475"/>
    </source>
</evidence>
<dbReference type="PANTHER" id="PTHR30606">
    <property type="entry name" value="LIPID A BIOSYNTHESIS LAUROYL ACYLTRANSFERASE"/>
    <property type="match status" value="1"/>
</dbReference>
<keyword evidence="8" id="KW-1185">Reference proteome</keyword>
<dbReference type="PANTHER" id="PTHR30606:SF10">
    <property type="entry name" value="PHOSPHATIDYLINOSITOL MANNOSIDE ACYLTRANSFERASE"/>
    <property type="match status" value="1"/>
</dbReference>
<sequence length="288" mass="34228">MIEIKKEFDKPQVSWTGRFLYYFLPYKKKVVVKNIELVFQRTLNHKEKKRMAMAYYSHLVRSFKEIILFPFMQKRLQEQFEMHGVEHLITAIEKQKGVLLLCTHLGNCEIGPLISFPKLKILNSQIHCIRKALKIKWLEKILFQRYQKGGVKIIPNKGAMHQVRKVLGANGIIFFVMDQQGRKNVRTKVMVDFFGHKTGSYRSLATLVRRTGAAVIPVAFYRLGKIKHIAEFYPEVEWQEYSDKNEAINHNTQIYNEVLEKIIMRRPEQWIWPYKRWNYKNLKNSHGT</sequence>
<evidence type="ECO:0000313" key="8">
    <source>
        <dbReference type="Proteomes" id="UP000254677"/>
    </source>
</evidence>
<keyword evidence="4 7" id="KW-0808">Transferase</keyword>
<dbReference type="EMBL" id="UGOA01000001">
    <property type="protein sequence ID" value="STX40268.1"/>
    <property type="molecule type" value="Genomic_DNA"/>
</dbReference>
<keyword evidence="3" id="KW-0997">Cell inner membrane</keyword>
<name>A0A378IYT6_9GAMM</name>
<dbReference type="GO" id="GO:0016746">
    <property type="term" value="F:acyltransferase activity"/>
    <property type="evidence" value="ECO:0007669"/>
    <property type="project" value="UniProtKB-KW"/>
</dbReference>
<dbReference type="AlphaFoldDB" id="A0A378IYT6"/>
<dbReference type="EC" id="2.3.1.-" evidence="7"/>